<dbReference type="PANTHER" id="PTHR30083:SF0">
    <property type="entry name" value="3'-PHOSPHOADENOSINE 5'-PHOSPHOSULFATE SULFOTRANSFERASE (PAPS REDUCTASE)_FAD SYNTHETASE"/>
    <property type="match status" value="1"/>
</dbReference>
<gene>
    <name evidence="2" type="ORF">OBO34_19490</name>
</gene>
<dbReference type="RefSeq" id="WP_269478749.1">
    <property type="nucleotide sequence ID" value="NZ_JAOSHN010000010.1"/>
</dbReference>
<reference evidence="2" key="1">
    <citation type="submission" date="2022-09" db="EMBL/GenBank/DDBJ databases">
        <title>Culturomic study of gut microbiota in children with autism spectrum disorder.</title>
        <authorList>
            <person name="Efimov B.A."/>
            <person name="Chaplin A.V."/>
            <person name="Sokolova S.R."/>
            <person name="Pikina A.P."/>
            <person name="Korzhanova M."/>
            <person name="Belova V."/>
            <person name="Korostin D."/>
        </authorList>
    </citation>
    <scope>NUCLEOTIDE SEQUENCE</scope>
    <source>
        <strain evidence="2">ASD5510</strain>
    </source>
</reference>
<evidence type="ECO:0000313" key="2">
    <source>
        <dbReference type="EMBL" id="MCU7380499.1"/>
    </source>
</evidence>
<dbReference type="InterPro" id="IPR002500">
    <property type="entry name" value="PAPS_reduct_dom"/>
</dbReference>
<comment type="caution">
    <text evidence="2">The sequence shown here is derived from an EMBL/GenBank/DDBJ whole genome shotgun (WGS) entry which is preliminary data.</text>
</comment>
<feature type="domain" description="Phosphoadenosine phosphosulphate reductase" evidence="1">
    <location>
        <begin position="157"/>
        <end position="220"/>
    </location>
</feature>
<dbReference type="Pfam" id="PF01507">
    <property type="entry name" value="PAPS_reduct"/>
    <property type="match status" value="1"/>
</dbReference>
<evidence type="ECO:0000259" key="1">
    <source>
        <dbReference type="Pfam" id="PF01507"/>
    </source>
</evidence>
<dbReference type="GO" id="GO:0003824">
    <property type="term" value="F:catalytic activity"/>
    <property type="evidence" value="ECO:0007669"/>
    <property type="project" value="InterPro"/>
</dbReference>
<organism evidence="2 3">
    <name type="scientific">Hominibacterium faecale</name>
    <dbReference type="NCBI Taxonomy" id="2839743"/>
    <lineage>
        <taxon>Bacteria</taxon>
        <taxon>Bacillati</taxon>
        <taxon>Bacillota</taxon>
        <taxon>Clostridia</taxon>
        <taxon>Peptostreptococcales</taxon>
        <taxon>Anaerovoracaceae</taxon>
        <taxon>Hominibacterium</taxon>
    </lineage>
</organism>
<proteinExistence type="predicted"/>
<dbReference type="EMBL" id="JAOSHN010000010">
    <property type="protein sequence ID" value="MCU7380499.1"/>
    <property type="molecule type" value="Genomic_DNA"/>
</dbReference>
<dbReference type="Gene3D" id="3.40.50.620">
    <property type="entry name" value="HUPs"/>
    <property type="match status" value="1"/>
</dbReference>
<dbReference type="GO" id="GO:0071453">
    <property type="term" value="P:cellular response to oxygen levels"/>
    <property type="evidence" value="ECO:0007669"/>
    <property type="project" value="TreeGrafter"/>
</dbReference>
<keyword evidence="3" id="KW-1185">Reference proteome</keyword>
<dbReference type="PANTHER" id="PTHR30083">
    <property type="entry name" value="TRANSCRIPTIONAL REGULATOR-RELATED"/>
    <property type="match status" value="1"/>
</dbReference>
<accession>A0A9J6QYA9</accession>
<dbReference type="SUPFAM" id="SSF52402">
    <property type="entry name" value="Adenine nucleotide alpha hydrolases-like"/>
    <property type="match status" value="1"/>
</dbReference>
<protein>
    <submittedName>
        <fullName evidence="2">Phosphoadenosine phosphosulfate reductase family protein</fullName>
    </submittedName>
</protein>
<dbReference type="Proteomes" id="UP001065549">
    <property type="component" value="Unassembled WGS sequence"/>
</dbReference>
<name>A0A9J6QYA9_9FIRM</name>
<sequence>MAVKRCIASIDVLQAAEIRIKNVFNNGLPVFMSFSGGKDSLCLAQLVVNLVQRGEVNPAQLTVQFIDEEAIFPCIEAKVKEWRKKFMLLGAKFEWFCLEVKHYNCFNELANDESFICWDSAKRDVWVRQPPSFAIRSHPQLNPRTDAYQDFLPRISSDGITITGIRTAESVQRLQNIASMTRAGNKMTARHQVFPIYDWTDKDVWRYLLCEGVDIPEIYLNLWQSGSGRGQLRVSQFFSIDTAKSLVKMNEYYPDLMDRIIRREPNAYLAALYWDSEMFGRSSRQRKELESSGPPKDYKAELLKMFGNMDVFFTTPHKRKVAEHYRNFFMSISSIAEDKDFRMIYEGLISGDPKLRTHRALYQKIYGKYIADAKKEGGLDG</sequence>
<dbReference type="InterPro" id="IPR014729">
    <property type="entry name" value="Rossmann-like_a/b/a_fold"/>
</dbReference>
<evidence type="ECO:0000313" key="3">
    <source>
        <dbReference type="Proteomes" id="UP001065549"/>
    </source>
</evidence>
<dbReference type="AlphaFoldDB" id="A0A9J6QYA9"/>